<dbReference type="PANTHER" id="PTHR33221:SF4">
    <property type="entry name" value="HTH-TYPE TRANSCRIPTIONAL REPRESSOR NSRR"/>
    <property type="match status" value="1"/>
</dbReference>
<dbReference type="Gene3D" id="1.10.10.10">
    <property type="entry name" value="Winged helix-like DNA-binding domain superfamily/Winged helix DNA-binding domain"/>
    <property type="match status" value="1"/>
</dbReference>
<dbReference type="GO" id="GO:0003677">
    <property type="term" value="F:DNA binding"/>
    <property type="evidence" value="ECO:0007669"/>
    <property type="project" value="UniProtKB-KW"/>
</dbReference>
<dbReference type="OrthoDB" id="9808360at2"/>
<proteinExistence type="predicted"/>
<dbReference type="Proteomes" id="UP000066624">
    <property type="component" value="Chromosome"/>
</dbReference>
<sequence>MRLTQHTDYAIRVLIQAALQVDRRLTIEQVASCNRISRHHVVKIVQELKNLGLLKTTRGSGGGIELQRAPNTIVLGELVRAMEPDLGLVECFRPGNRCVITPGCVLPAILDEALRAFLEVLDRHTLADLLEREQRRILLRVLTGAGGP</sequence>
<dbReference type="RefSeq" id="WP_049726457.1">
    <property type="nucleotide sequence ID" value="NZ_CP012154.1"/>
</dbReference>
<evidence type="ECO:0000256" key="1">
    <source>
        <dbReference type="ARBA" id="ARBA00023125"/>
    </source>
</evidence>
<dbReference type="GO" id="GO:0005829">
    <property type="term" value="C:cytosol"/>
    <property type="evidence" value="ECO:0007669"/>
    <property type="project" value="TreeGrafter"/>
</dbReference>
<dbReference type="PROSITE" id="PS51197">
    <property type="entry name" value="HTH_RRF2_2"/>
    <property type="match status" value="1"/>
</dbReference>
<dbReference type="EMBL" id="CP012154">
    <property type="protein sequence ID" value="AKS42935.1"/>
    <property type="molecule type" value="Genomic_DNA"/>
</dbReference>
<gene>
    <name evidence="2" type="ORF">WM2015_2577</name>
</gene>
<keyword evidence="1" id="KW-0238">DNA-binding</keyword>
<dbReference type="Pfam" id="PF02082">
    <property type="entry name" value="Rrf2"/>
    <property type="match status" value="1"/>
</dbReference>
<accession>A0A0K0XZ36</accession>
<dbReference type="AlphaFoldDB" id="A0A0K0XZ36"/>
<keyword evidence="3" id="KW-1185">Reference proteome</keyword>
<name>A0A0K0XZ36_9GAMM</name>
<dbReference type="PROSITE" id="PS01332">
    <property type="entry name" value="HTH_RRF2_1"/>
    <property type="match status" value="1"/>
</dbReference>
<dbReference type="KEGG" id="wma:WM2015_2577"/>
<dbReference type="InterPro" id="IPR036388">
    <property type="entry name" value="WH-like_DNA-bd_sf"/>
</dbReference>
<dbReference type="NCBIfam" id="TIGR00738">
    <property type="entry name" value="rrf2_super"/>
    <property type="match status" value="1"/>
</dbReference>
<evidence type="ECO:0000313" key="2">
    <source>
        <dbReference type="EMBL" id="AKS42935.1"/>
    </source>
</evidence>
<dbReference type="InterPro" id="IPR000944">
    <property type="entry name" value="Tscrpt_reg_Rrf2"/>
</dbReference>
<dbReference type="PANTHER" id="PTHR33221">
    <property type="entry name" value="WINGED HELIX-TURN-HELIX TRANSCRIPTIONAL REGULATOR, RRF2 FAMILY"/>
    <property type="match status" value="1"/>
</dbReference>
<dbReference type="InterPro" id="IPR030489">
    <property type="entry name" value="TR_Rrf2-type_CS"/>
</dbReference>
<dbReference type="STRING" id="1579979.WM2015_2577"/>
<evidence type="ECO:0000313" key="3">
    <source>
        <dbReference type="Proteomes" id="UP000066624"/>
    </source>
</evidence>
<dbReference type="SUPFAM" id="SSF46785">
    <property type="entry name" value="Winged helix' DNA-binding domain"/>
    <property type="match status" value="1"/>
</dbReference>
<organism evidence="2 3">
    <name type="scientific">Wenzhouxiangella marina</name>
    <dbReference type="NCBI Taxonomy" id="1579979"/>
    <lineage>
        <taxon>Bacteria</taxon>
        <taxon>Pseudomonadati</taxon>
        <taxon>Pseudomonadota</taxon>
        <taxon>Gammaproteobacteria</taxon>
        <taxon>Chromatiales</taxon>
        <taxon>Wenzhouxiangellaceae</taxon>
        <taxon>Wenzhouxiangella</taxon>
    </lineage>
</organism>
<protein>
    <submittedName>
        <fullName evidence="2">Rrf2 family transcriptional regulator</fullName>
    </submittedName>
</protein>
<dbReference type="InterPro" id="IPR036390">
    <property type="entry name" value="WH_DNA-bd_sf"/>
</dbReference>
<reference evidence="2 3" key="1">
    <citation type="submission" date="2015-07" db="EMBL/GenBank/DDBJ databases">
        <authorList>
            <person name="Noorani M."/>
        </authorList>
    </citation>
    <scope>NUCLEOTIDE SEQUENCE [LARGE SCALE GENOMIC DNA]</scope>
    <source>
        <strain evidence="2 3">KCTC 42284</strain>
    </source>
</reference>
<dbReference type="GO" id="GO:0003700">
    <property type="term" value="F:DNA-binding transcription factor activity"/>
    <property type="evidence" value="ECO:0007669"/>
    <property type="project" value="TreeGrafter"/>
</dbReference>